<organism evidence="6 7">
    <name type="scientific">Endocarpon pusillum</name>
    <dbReference type="NCBI Taxonomy" id="364733"/>
    <lineage>
        <taxon>Eukaryota</taxon>
        <taxon>Fungi</taxon>
        <taxon>Dikarya</taxon>
        <taxon>Ascomycota</taxon>
        <taxon>Pezizomycotina</taxon>
        <taxon>Eurotiomycetes</taxon>
        <taxon>Chaetothyriomycetidae</taxon>
        <taxon>Verrucariales</taxon>
        <taxon>Verrucariaceae</taxon>
        <taxon>Endocarpon</taxon>
    </lineage>
</organism>
<dbReference type="Gene3D" id="1.10.287.3490">
    <property type="match status" value="1"/>
</dbReference>
<dbReference type="Proteomes" id="UP000606974">
    <property type="component" value="Unassembled WGS sequence"/>
</dbReference>
<accession>A0A8H7AT64</accession>
<evidence type="ECO:0000313" key="7">
    <source>
        <dbReference type="Proteomes" id="UP000606974"/>
    </source>
</evidence>
<keyword evidence="4" id="KW-0805">Transcription regulation</keyword>
<comment type="caution">
    <text evidence="6">The sequence shown here is derived from an EMBL/GenBank/DDBJ whole genome shotgun (WGS) entry which is preliminary data.</text>
</comment>
<dbReference type="OrthoDB" id="5418434at2759"/>
<comment type="subcellular location">
    <subcellularLocation>
        <location evidence="1 4">Nucleus</location>
    </subcellularLocation>
</comment>
<sequence>MAEPDPNASTFPAKPTRTFTPLDRIRELNSIDASIPQLLHAAGSAIQILGSQSPSKDLTSSKSQFLDSITTYFTTLSSIDVRLRRQVYALQEAGLIREGDAKDAKRGGSAAAAALPGNGAAAGGGLDVGWLNGGGDQVEKDMEREVWRRAREFLERLREQKTNEHGAAEKDGKTEKGAENGQDDGLENMKEENDVISRTTKPASSSGAI</sequence>
<evidence type="ECO:0000256" key="2">
    <source>
        <dbReference type="ARBA" id="ARBA00008186"/>
    </source>
</evidence>
<gene>
    <name evidence="4" type="primary">MED11</name>
    <name evidence="6" type="ORF">GJ744_006061</name>
</gene>
<name>A0A8H7AT64_9EURO</name>
<feature type="region of interest" description="Disordered" evidence="5">
    <location>
        <begin position="156"/>
        <end position="209"/>
    </location>
</feature>
<dbReference type="GO" id="GO:0003712">
    <property type="term" value="F:transcription coregulator activity"/>
    <property type="evidence" value="ECO:0007669"/>
    <property type="project" value="InterPro"/>
</dbReference>
<dbReference type="InterPro" id="IPR019404">
    <property type="entry name" value="Mediator_Med11"/>
</dbReference>
<evidence type="ECO:0000256" key="5">
    <source>
        <dbReference type="SAM" id="MobiDB-lite"/>
    </source>
</evidence>
<feature type="compositionally biased region" description="Basic and acidic residues" evidence="5">
    <location>
        <begin position="156"/>
        <end position="178"/>
    </location>
</feature>
<dbReference type="AlphaFoldDB" id="A0A8H7AT64"/>
<dbReference type="GO" id="GO:0016592">
    <property type="term" value="C:mediator complex"/>
    <property type="evidence" value="ECO:0007669"/>
    <property type="project" value="InterPro"/>
</dbReference>
<keyword evidence="4" id="KW-0010">Activator</keyword>
<dbReference type="EMBL" id="JAACFV010000027">
    <property type="protein sequence ID" value="KAF7510695.1"/>
    <property type="molecule type" value="Genomic_DNA"/>
</dbReference>
<evidence type="ECO:0000313" key="6">
    <source>
        <dbReference type="EMBL" id="KAF7510695.1"/>
    </source>
</evidence>
<protein>
    <recommendedName>
        <fullName evidence="4">Mediator of RNA polymerase II transcription subunit 11</fullName>
    </recommendedName>
    <alternativeName>
        <fullName evidence="4">Mediator complex subunit 11</fullName>
    </alternativeName>
</protein>
<evidence type="ECO:0000256" key="4">
    <source>
        <dbReference type="RuleBase" id="RU364147"/>
    </source>
</evidence>
<evidence type="ECO:0000256" key="1">
    <source>
        <dbReference type="ARBA" id="ARBA00004123"/>
    </source>
</evidence>
<proteinExistence type="inferred from homology"/>
<keyword evidence="7" id="KW-1185">Reference proteome</keyword>
<comment type="similarity">
    <text evidence="2 4">Belongs to the Mediator complex subunit 11 family.</text>
</comment>
<reference evidence="6" key="1">
    <citation type="submission" date="2020-02" db="EMBL/GenBank/DDBJ databases">
        <authorList>
            <person name="Palmer J.M."/>
        </authorList>
    </citation>
    <scope>NUCLEOTIDE SEQUENCE</scope>
    <source>
        <strain evidence="6">EPUS1.4</strain>
        <tissue evidence="6">Thallus</tissue>
    </source>
</reference>
<dbReference type="Pfam" id="PF10280">
    <property type="entry name" value="Med11"/>
    <property type="match status" value="1"/>
</dbReference>
<feature type="compositionally biased region" description="Polar residues" evidence="5">
    <location>
        <begin position="196"/>
        <end position="209"/>
    </location>
</feature>
<evidence type="ECO:0000256" key="3">
    <source>
        <dbReference type="ARBA" id="ARBA00023242"/>
    </source>
</evidence>
<comment type="function">
    <text evidence="4">Component of the Mediator complex, a coactivator involved in the regulated transcription of nearly all RNA polymerase II-dependent genes. Mediator functions as a bridge to convey information from gene-specific regulatory proteins to the basal RNA polymerase II transcription machinery. Mediator is recruited to promoters by direct interactions with regulatory proteins and serves as a scaffold for the assembly of a functional pre-initiation complex with RNA polymerase II and the general transcription factors.</text>
</comment>
<keyword evidence="4" id="KW-0804">Transcription</keyword>
<comment type="subunit">
    <text evidence="4">Component of the Mediator complex.</text>
</comment>
<dbReference type="GO" id="GO:0006357">
    <property type="term" value="P:regulation of transcription by RNA polymerase II"/>
    <property type="evidence" value="ECO:0007669"/>
    <property type="project" value="InterPro"/>
</dbReference>
<keyword evidence="3 4" id="KW-0539">Nucleus</keyword>